<gene>
    <name evidence="8" type="ORF">C8D93_103190</name>
</gene>
<keyword evidence="4" id="KW-0547">Nucleotide-binding</keyword>
<protein>
    <recommendedName>
        <fullName evidence="6">PhoH-like protein</fullName>
    </recommendedName>
</protein>
<evidence type="ECO:0000256" key="2">
    <source>
        <dbReference type="ARBA" id="ARBA00010393"/>
    </source>
</evidence>
<keyword evidence="3" id="KW-0963">Cytoplasm</keyword>
<dbReference type="EMBL" id="QICN01000003">
    <property type="protein sequence ID" value="PXV69616.1"/>
    <property type="molecule type" value="Genomic_DNA"/>
</dbReference>
<dbReference type="GO" id="GO:0005829">
    <property type="term" value="C:cytosol"/>
    <property type="evidence" value="ECO:0007669"/>
    <property type="project" value="TreeGrafter"/>
</dbReference>
<dbReference type="RefSeq" id="WP_245903849.1">
    <property type="nucleotide sequence ID" value="NZ_CAKZQT010000021.1"/>
</dbReference>
<dbReference type="SUPFAM" id="SSF52540">
    <property type="entry name" value="P-loop containing nucleoside triphosphate hydrolases"/>
    <property type="match status" value="1"/>
</dbReference>
<sequence length="333" mass="36756">MSTRPAQARADLVLEPDDSQRLANLNGPFDAHLRQIELRLGIEIRNRSNRYQLVGARRDIAAGEAVLAQLFNQTLDDTVTSEHVHLALAEHGGASADAADDAAPSSTHDEVVIRTKRGVVRGRGTQQKAYLKSIATHDLNFGVGPAGTGKTYLAVASAVQALERDRVRRLVLVRPAVEAGEKLGFLPGDMADKINPYLRPLYDALYEMLGFERVARLIEKSVIEIAPLAFMRGRTLNESFVILDEAQNTSVEQMKMFLTRIGFGSVAVVTGDMTQIDLPKHQTSGLRQSLEVLRDVPGISFTHFRKEDVVRHPLVQAIVQAYDDFDQRRAPGE</sequence>
<dbReference type="Pfam" id="PF02562">
    <property type="entry name" value="PhoH"/>
    <property type="match status" value="1"/>
</dbReference>
<feature type="domain" description="PhoH-like protein" evidence="7">
    <location>
        <begin position="120"/>
        <end position="323"/>
    </location>
</feature>
<evidence type="ECO:0000256" key="5">
    <source>
        <dbReference type="ARBA" id="ARBA00022840"/>
    </source>
</evidence>
<dbReference type="PANTHER" id="PTHR30473">
    <property type="entry name" value="PROTEIN PHOH"/>
    <property type="match status" value="1"/>
</dbReference>
<reference evidence="8 9" key="1">
    <citation type="submission" date="2018-04" db="EMBL/GenBank/DDBJ databases">
        <title>Genomic Encyclopedia of Type Strains, Phase IV (KMG-IV): sequencing the most valuable type-strain genomes for metagenomic binning, comparative biology and taxonomic classification.</title>
        <authorList>
            <person name="Goeker M."/>
        </authorList>
    </citation>
    <scope>NUCLEOTIDE SEQUENCE [LARGE SCALE GENOMIC DNA]</scope>
    <source>
        <strain evidence="8 9">DSM 104150</strain>
    </source>
</reference>
<evidence type="ECO:0000313" key="9">
    <source>
        <dbReference type="Proteomes" id="UP000248330"/>
    </source>
</evidence>
<proteinExistence type="inferred from homology"/>
<evidence type="ECO:0000256" key="6">
    <source>
        <dbReference type="ARBA" id="ARBA00039970"/>
    </source>
</evidence>
<evidence type="ECO:0000256" key="1">
    <source>
        <dbReference type="ARBA" id="ARBA00004496"/>
    </source>
</evidence>
<evidence type="ECO:0000256" key="3">
    <source>
        <dbReference type="ARBA" id="ARBA00022490"/>
    </source>
</evidence>
<dbReference type="InterPro" id="IPR051451">
    <property type="entry name" value="PhoH2-like"/>
</dbReference>
<dbReference type="FunFam" id="3.40.50.300:FF:000013">
    <property type="entry name" value="PhoH family ATPase"/>
    <property type="match status" value="1"/>
</dbReference>
<keyword evidence="5" id="KW-0067">ATP-binding</keyword>
<evidence type="ECO:0000313" key="8">
    <source>
        <dbReference type="EMBL" id="PXV69616.1"/>
    </source>
</evidence>
<dbReference type="InterPro" id="IPR003714">
    <property type="entry name" value="PhoH"/>
</dbReference>
<dbReference type="AlphaFoldDB" id="A0A318EFW9"/>
<accession>A0A318EFW9</accession>
<keyword evidence="9" id="KW-1185">Reference proteome</keyword>
<evidence type="ECO:0000259" key="7">
    <source>
        <dbReference type="Pfam" id="PF02562"/>
    </source>
</evidence>
<comment type="similarity">
    <text evidence="2">Belongs to the PhoH family.</text>
</comment>
<evidence type="ECO:0000256" key="4">
    <source>
        <dbReference type="ARBA" id="ARBA00022741"/>
    </source>
</evidence>
<organism evidence="8 9">
    <name type="scientific">Sinimarinibacterium flocculans</name>
    <dbReference type="NCBI Taxonomy" id="985250"/>
    <lineage>
        <taxon>Bacteria</taxon>
        <taxon>Pseudomonadati</taxon>
        <taxon>Pseudomonadota</taxon>
        <taxon>Gammaproteobacteria</taxon>
        <taxon>Nevskiales</taxon>
        <taxon>Nevskiaceae</taxon>
        <taxon>Sinimarinibacterium</taxon>
    </lineage>
</organism>
<dbReference type="Proteomes" id="UP000248330">
    <property type="component" value="Unassembled WGS sequence"/>
</dbReference>
<comment type="caution">
    <text evidence="8">The sequence shown here is derived from an EMBL/GenBank/DDBJ whole genome shotgun (WGS) entry which is preliminary data.</text>
</comment>
<dbReference type="InterPro" id="IPR027417">
    <property type="entry name" value="P-loop_NTPase"/>
</dbReference>
<name>A0A318EFW9_9GAMM</name>
<dbReference type="PANTHER" id="PTHR30473:SF1">
    <property type="entry name" value="PHOH-LIKE PROTEIN"/>
    <property type="match status" value="1"/>
</dbReference>
<dbReference type="Gene3D" id="3.40.50.300">
    <property type="entry name" value="P-loop containing nucleotide triphosphate hydrolases"/>
    <property type="match status" value="1"/>
</dbReference>
<comment type="subcellular location">
    <subcellularLocation>
        <location evidence="1">Cytoplasm</location>
    </subcellularLocation>
</comment>
<dbReference type="GO" id="GO:0005524">
    <property type="term" value="F:ATP binding"/>
    <property type="evidence" value="ECO:0007669"/>
    <property type="project" value="UniProtKB-KW"/>
</dbReference>